<keyword evidence="9" id="KW-0408">Iron</keyword>
<dbReference type="SUPFAM" id="SSF52141">
    <property type="entry name" value="Uracil-DNA glycosylase-like"/>
    <property type="match status" value="1"/>
</dbReference>
<evidence type="ECO:0000256" key="7">
    <source>
        <dbReference type="ARBA" id="ARBA00022763"/>
    </source>
</evidence>
<dbReference type="NCBIfam" id="TIGR00758">
    <property type="entry name" value="UDG_fam4"/>
    <property type="match status" value="1"/>
</dbReference>
<evidence type="ECO:0000256" key="10">
    <source>
        <dbReference type="ARBA" id="ARBA00023014"/>
    </source>
</evidence>
<dbReference type="AlphaFoldDB" id="A0A7W8G8T0"/>
<dbReference type="EC" id="3.2.2.27" evidence="3"/>
<dbReference type="PANTHER" id="PTHR33693">
    <property type="entry name" value="TYPE-5 URACIL-DNA GLYCOSYLASE"/>
    <property type="match status" value="1"/>
</dbReference>
<keyword evidence="5" id="KW-0004">4Fe-4S</keyword>
<dbReference type="Pfam" id="PF03167">
    <property type="entry name" value="UDG"/>
    <property type="match status" value="1"/>
</dbReference>
<dbReference type="GO" id="GO:0006281">
    <property type="term" value="P:DNA repair"/>
    <property type="evidence" value="ECO:0007669"/>
    <property type="project" value="UniProtKB-KW"/>
</dbReference>
<dbReference type="GO" id="GO:0004844">
    <property type="term" value="F:uracil DNA N-glycosylase activity"/>
    <property type="evidence" value="ECO:0007669"/>
    <property type="project" value="UniProtKB-EC"/>
</dbReference>
<sequence length="250" mass="27147">MTKDEKTKIYNLLKAASDNLCGYFSPDFAGDVPEFSDDPEISNEKSASSNQASSQPELASDSTLSHINKKISECKRCGLCAGRRNVVPGMGVPNPFVLVIGEGPGEEEDKQGKPFVGPAGQLLDKMLGAIGLSRDKNCYIANIVKCRPPMNRNPLPEEADACRPFLDAQIAALKPKAILCAGSVAVKNLFHTNDGVMKLHGQVLDFKGIPVVTTWHPSALLRAPENKRPAWEDLKVFKNVLLGIEPDYCK</sequence>
<evidence type="ECO:0000259" key="13">
    <source>
        <dbReference type="SMART" id="SM00986"/>
    </source>
</evidence>
<evidence type="ECO:0000256" key="8">
    <source>
        <dbReference type="ARBA" id="ARBA00022801"/>
    </source>
</evidence>
<feature type="region of interest" description="Disordered" evidence="12">
    <location>
        <begin position="31"/>
        <end position="63"/>
    </location>
</feature>
<keyword evidence="7" id="KW-0227">DNA damage</keyword>
<comment type="catalytic activity">
    <reaction evidence="1">
        <text>Hydrolyzes single-stranded DNA or mismatched double-stranded DNA and polynucleotides, releasing free uracil.</text>
        <dbReference type="EC" id="3.2.2.27"/>
    </reaction>
</comment>
<keyword evidence="14" id="KW-0808">Transferase</keyword>
<dbReference type="InterPro" id="IPR005273">
    <property type="entry name" value="Ura-DNA_glyco_family4"/>
</dbReference>
<evidence type="ECO:0000256" key="1">
    <source>
        <dbReference type="ARBA" id="ARBA00001400"/>
    </source>
</evidence>
<evidence type="ECO:0000256" key="4">
    <source>
        <dbReference type="ARBA" id="ARBA00019403"/>
    </source>
</evidence>
<dbReference type="InterPro" id="IPR036895">
    <property type="entry name" value="Uracil-DNA_glycosylase-like_sf"/>
</dbReference>
<evidence type="ECO:0000256" key="6">
    <source>
        <dbReference type="ARBA" id="ARBA00022723"/>
    </source>
</evidence>
<dbReference type="Gene3D" id="3.40.470.10">
    <property type="entry name" value="Uracil-DNA glycosylase-like domain"/>
    <property type="match status" value="1"/>
</dbReference>
<keyword evidence="15" id="KW-1185">Reference proteome</keyword>
<feature type="compositionally biased region" description="Polar residues" evidence="12">
    <location>
        <begin position="44"/>
        <end position="63"/>
    </location>
</feature>
<proteinExistence type="inferred from homology"/>
<keyword evidence="8" id="KW-0378">Hydrolase</keyword>
<keyword evidence="6" id="KW-0479">Metal-binding</keyword>
<evidence type="ECO:0000313" key="14">
    <source>
        <dbReference type="EMBL" id="MBB5225824.1"/>
    </source>
</evidence>
<keyword evidence="10" id="KW-0411">Iron-sulfur</keyword>
<keyword evidence="11" id="KW-0234">DNA repair</keyword>
<evidence type="ECO:0000256" key="12">
    <source>
        <dbReference type="SAM" id="MobiDB-lite"/>
    </source>
</evidence>
<reference evidence="14 15" key="1">
    <citation type="submission" date="2020-08" db="EMBL/GenBank/DDBJ databases">
        <title>Genomic Encyclopedia of Type Strains, Phase IV (KMG-IV): sequencing the most valuable type-strain genomes for metagenomic binning, comparative biology and taxonomic classification.</title>
        <authorList>
            <person name="Goeker M."/>
        </authorList>
    </citation>
    <scope>NUCLEOTIDE SEQUENCE [LARGE SCALE GENOMIC DNA]</scope>
    <source>
        <strain evidence="14 15">DSM 103462</strain>
    </source>
</reference>
<keyword evidence="14" id="KW-0548">Nucleotidyltransferase</keyword>
<dbReference type="GO" id="GO:0046872">
    <property type="term" value="F:metal ion binding"/>
    <property type="evidence" value="ECO:0007669"/>
    <property type="project" value="UniProtKB-KW"/>
</dbReference>
<evidence type="ECO:0000313" key="15">
    <source>
        <dbReference type="Proteomes" id="UP000518887"/>
    </source>
</evidence>
<dbReference type="EMBL" id="JACHFQ010000003">
    <property type="protein sequence ID" value="MBB5225824.1"/>
    <property type="molecule type" value="Genomic_DNA"/>
</dbReference>
<feature type="domain" description="Uracil-DNA glycosylase-like" evidence="13">
    <location>
        <begin position="88"/>
        <end position="235"/>
    </location>
</feature>
<comment type="caution">
    <text evidence="14">The sequence shown here is derived from an EMBL/GenBank/DDBJ whole genome shotgun (WGS) entry which is preliminary data.</text>
</comment>
<dbReference type="GO" id="GO:0051539">
    <property type="term" value="F:4 iron, 4 sulfur cluster binding"/>
    <property type="evidence" value="ECO:0007669"/>
    <property type="project" value="UniProtKB-KW"/>
</dbReference>
<evidence type="ECO:0000256" key="2">
    <source>
        <dbReference type="ARBA" id="ARBA00006521"/>
    </source>
</evidence>
<dbReference type="GO" id="GO:0016779">
    <property type="term" value="F:nucleotidyltransferase activity"/>
    <property type="evidence" value="ECO:0007669"/>
    <property type="project" value="UniProtKB-KW"/>
</dbReference>
<dbReference type="CDD" id="cd10030">
    <property type="entry name" value="UDG-F4_TTUDGA_SPO1dp_like"/>
    <property type="match status" value="1"/>
</dbReference>
<dbReference type="SMART" id="SM00986">
    <property type="entry name" value="UDG"/>
    <property type="match status" value="1"/>
</dbReference>
<evidence type="ECO:0000256" key="5">
    <source>
        <dbReference type="ARBA" id="ARBA00022485"/>
    </source>
</evidence>
<protein>
    <recommendedName>
        <fullName evidence="4">Type-4 uracil-DNA glycosylase</fullName>
        <ecNumber evidence="3">3.2.2.27</ecNumber>
    </recommendedName>
</protein>
<accession>A0A7W8G8T0</accession>
<dbReference type="Proteomes" id="UP000518887">
    <property type="component" value="Unassembled WGS sequence"/>
</dbReference>
<organism evidence="14 15">
    <name type="scientific">Treponema ruminis</name>
    <dbReference type="NCBI Taxonomy" id="744515"/>
    <lineage>
        <taxon>Bacteria</taxon>
        <taxon>Pseudomonadati</taxon>
        <taxon>Spirochaetota</taxon>
        <taxon>Spirochaetia</taxon>
        <taxon>Spirochaetales</taxon>
        <taxon>Treponemataceae</taxon>
        <taxon>Treponema</taxon>
    </lineage>
</organism>
<dbReference type="SMART" id="SM00987">
    <property type="entry name" value="UreE_C"/>
    <property type="match status" value="1"/>
</dbReference>
<dbReference type="PANTHER" id="PTHR33693:SF1">
    <property type="entry name" value="TYPE-4 URACIL-DNA GLYCOSYLASE"/>
    <property type="match status" value="1"/>
</dbReference>
<evidence type="ECO:0000256" key="11">
    <source>
        <dbReference type="ARBA" id="ARBA00023204"/>
    </source>
</evidence>
<dbReference type="InterPro" id="IPR051536">
    <property type="entry name" value="UDG_Type-4/5"/>
</dbReference>
<dbReference type="InterPro" id="IPR005122">
    <property type="entry name" value="Uracil-DNA_glycosylase-like"/>
</dbReference>
<name>A0A7W8G8T0_9SPIR</name>
<comment type="similarity">
    <text evidence="2">Belongs to the uracil-DNA glycosylase (UDG) superfamily. Type 4 (UDGa) family.</text>
</comment>
<gene>
    <name evidence="14" type="ORF">HNP76_001181</name>
</gene>
<dbReference type="RefSeq" id="WP_184658473.1">
    <property type="nucleotide sequence ID" value="NZ_CP031518.1"/>
</dbReference>
<evidence type="ECO:0000256" key="9">
    <source>
        <dbReference type="ARBA" id="ARBA00023004"/>
    </source>
</evidence>
<evidence type="ECO:0000256" key="3">
    <source>
        <dbReference type="ARBA" id="ARBA00012030"/>
    </source>
</evidence>